<dbReference type="EMBL" id="DS232455">
    <property type="protein sequence ID" value="EDS42031.1"/>
    <property type="molecule type" value="Genomic_DNA"/>
</dbReference>
<evidence type="ECO:0000313" key="2">
    <source>
        <dbReference type="EnsemblMetazoa" id="CPIJ015172-PA"/>
    </source>
</evidence>
<proteinExistence type="predicted"/>
<organism>
    <name type="scientific">Culex quinquefasciatus</name>
    <name type="common">Southern house mosquito</name>
    <name type="synonym">Culex pungens</name>
    <dbReference type="NCBI Taxonomy" id="7176"/>
    <lineage>
        <taxon>Eukaryota</taxon>
        <taxon>Metazoa</taxon>
        <taxon>Ecdysozoa</taxon>
        <taxon>Arthropoda</taxon>
        <taxon>Hexapoda</taxon>
        <taxon>Insecta</taxon>
        <taxon>Pterygota</taxon>
        <taxon>Neoptera</taxon>
        <taxon>Endopterygota</taxon>
        <taxon>Diptera</taxon>
        <taxon>Nematocera</taxon>
        <taxon>Culicoidea</taxon>
        <taxon>Culicidae</taxon>
        <taxon>Culicinae</taxon>
        <taxon>Culicini</taxon>
        <taxon>Culex</taxon>
        <taxon>Culex</taxon>
    </lineage>
</organism>
<dbReference type="KEGG" id="cqu:CpipJ_CPIJ015172"/>
<dbReference type="eggNOG" id="ENOG502TA5W">
    <property type="taxonomic scope" value="Eukaryota"/>
</dbReference>
<gene>
    <name evidence="2" type="primary">6048772</name>
    <name evidence="1" type="ORF">CpipJ_CPIJ015172</name>
</gene>
<dbReference type="InParanoid" id="B0X7L9"/>
<dbReference type="HOGENOM" id="CLU_152785_3_0_1"/>
<evidence type="ECO:0000313" key="1">
    <source>
        <dbReference type="EMBL" id="EDS42031.1"/>
    </source>
</evidence>
<dbReference type="Proteomes" id="UP000002320">
    <property type="component" value="Unassembled WGS sequence"/>
</dbReference>
<dbReference type="PANTHER" id="PTHR37685">
    <property type="entry name" value="GEO11136P1-RELATED"/>
    <property type="match status" value="1"/>
</dbReference>
<dbReference type="PANTHER" id="PTHR37685:SF1">
    <property type="entry name" value="GEO11136P1-RELATED"/>
    <property type="match status" value="1"/>
</dbReference>
<dbReference type="InterPro" id="IPR031734">
    <property type="entry name" value="MBF2"/>
</dbReference>
<reference evidence="1" key="1">
    <citation type="submission" date="2007-03" db="EMBL/GenBank/DDBJ databases">
        <title>Annotation of Culex pipiens quinquefasciatus.</title>
        <authorList>
            <consortium name="The Broad Institute Genome Sequencing Platform"/>
            <person name="Atkinson P.W."/>
            <person name="Hemingway J."/>
            <person name="Christensen B.M."/>
            <person name="Higgs S."/>
            <person name="Kodira C."/>
            <person name="Hannick L."/>
            <person name="Megy K."/>
            <person name="O'Leary S."/>
            <person name="Pearson M."/>
            <person name="Haas B.J."/>
            <person name="Mauceli E."/>
            <person name="Wortman J.R."/>
            <person name="Lee N.H."/>
            <person name="Guigo R."/>
            <person name="Stanke M."/>
            <person name="Alvarado L."/>
            <person name="Amedeo P."/>
            <person name="Antoine C.H."/>
            <person name="Arensburger P."/>
            <person name="Bidwell S.L."/>
            <person name="Crawford M."/>
            <person name="Camaro F."/>
            <person name="Devon K."/>
            <person name="Engels R."/>
            <person name="Hammond M."/>
            <person name="Howarth C."/>
            <person name="Koehrsen M."/>
            <person name="Lawson D."/>
            <person name="Montgomery P."/>
            <person name="Nene V."/>
            <person name="Nusbaum C."/>
            <person name="Puiu D."/>
            <person name="Romero-Severson J."/>
            <person name="Severson D.W."/>
            <person name="Shumway M."/>
            <person name="Sisk P."/>
            <person name="Stolte C."/>
            <person name="Zeng Q."/>
            <person name="Eisenstadt E."/>
            <person name="Fraser-Liggett C."/>
            <person name="Strausberg R."/>
            <person name="Galagan J."/>
            <person name="Birren B."/>
            <person name="Collins F.H."/>
        </authorList>
    </citation>
    <scope>NUCLEOTIDE SEQUENCE [LARGE SCALE GENOMIC DNA]</scope>
    <source>
        <strain evidence="1">JHB</strain>
    </source>
</reference>
<dbReference type="VEuPathDB" id="VectorBase:CPIJ015172"/>
<protein>
    <recommendedName>
        <fullName evidence="4">Salivary secreted peptide</fullName>
    </recommendedName>
</protein>
<reference evidence="2" key="2">
    <citation type="submission" date="2020-05" db="UniProtKB">
        <authorList>
            <consortium name="EnsemblMetazoa"/>
        </authorList>
    </citation>
    <scope>IDENTIFICATION</scope>
    <source>
        <strain evidence="2">JHB</strain>
    </source>
</reference>
<keyword evidence="3" id="KW-1185">Reference proteome</keyword>
<evidence type="ECO:0008006" key="4">
    <source>
        <dbReference type="Google" id="ProtNLM"/>
    </source>
</evidence>
<dbReference type="OrthoDB" id="8192785at2759"/>
<sequence length="102" mass="11313">MFKQHNFSWGVRGPYDVLLSRTTILEPPARSPYRTRTVNLYYPEKGQPGRTIAAINVIDGFGDGTGGTARLWSGGLGQNSTTVRLRSQRGRGLNFTVEIYGH</sequence>
<dbReference type="OMA" id="WGKRNST"/>
<dbReference type="Pfam" id="PF15868">
    <property type="entry name" value="MBF2"/>
    <property type="match status" value="1"/>
</dbReference>
<dbReference type="VEuPathDB" id="VectorBase:CQUJHB016980"/>
<name>B0X7L9_CULQU</name>
<dbReference type="AlphaFoldDB" id="B0X7L9"/>
<accession>B0X7L9</accession>
<dbReference type="EnsemblMetazoa" id="CPIJ015172-RA">
    <property type="protein sequence ID" value="CPIJ015172-PA"/>
    <property type="gene ID" value="CPIJ015172"/>
</dbReference>
<evidence type="ECO:0000313" key="3">
    <source>
        <dbReference type="Proteomes" id="UP000002320"/>
    </source>
</evidence>